<dbReference type="GO" id="GO:1901888">
    <property type="term" value="P:regulation of cell junction assembly"/>
    <property type="evidence" value="ECO:0007669"/>
    <property type="project" value="TreeGrafter"/>
</dbReference>
<dbReference type="GO" id="GO:0005856">
    <property type="term" value="C:cytoskeleton"/>
    <property type="evidence" value="ECO:0007669"/>
    <property type="project" value="TreeGrafter"/>
</dbReference>
<dbReference type="GO" id="GO:0005524">
    <property type="term" value="F:ATP binding"/>
    <property type="evidence" value="ECO:0007669"/>
    <property type="project" value="InterPro"/>
</dbReference>
<dbReference type="InterPro" id="IPR011009">
    <property type="entry name" value="Kinase-like_dom_sf"/>
</dbReference>
<evidence type="ECO:0000313" key="2">
    <source>
        <dbReference type="EMBL" id="CAF5147676.1"/>
    </source>
</evidence>
<dbReference type="EMBL" id="CAJOBH010255760">
    <property type="protein sequence ID" value="CAF5147676.1"/>
    <property type="molecule type" value="Genomic_DNA"/>
</dbReference>
<feature type="domain" description="Protein kinase" evidence="1">
    <location>
        <begin position="75"/>
        <end position="148"/>
    </location>
</feature>
<sequence>MATSGNELNERTRQLEEHIIDPRSSISIDSLLDSIIALVYDSEGLKKTKSFDTFYSKFSTCTRDIRDKRVNFNDFEPIKIIGRGAFGTVDLVRQKPSGQVYAMKTLSKFEMLKRSDSAFFWEERNIMAFSNSDWIVKLHYAFQDSKNV</sequence>
<dbReference type="GO" id="GO:0005737">
    <property type="term" value="C:cytoplasm"/>
    <property type="evidence" value="ECO:0007669"/>
    <property type="project" value="TreeGrafter"/>
</dbReference>
<accession>A0A8S3G2C7</accession>
<dbReference type="Pfam" id="PF00069">
    <property type="entry name" value="Pkinase"/>
    <property type="match status" value="1"/>
</dbReference>
<gene>
    <name evidence="2" type="ORF">BYL167_LOCUS71569</name>
</gene>
<dbReference type="AlphaFoldDB" id="A0A8S3G2C7"/>
<dbReference type="PANTHER" id="PTHR22988">
    <property type="entry name" value="MYOTONIC DYSTROPHY S/T KINASE-RELATED"/>
    <property type="match status" value="1"/>
</dbReference>
<dbReference type="Proteomes" id="UP000681967">
    <property type="component" value="Unassembled WGS sequence"/>
</dbReference>
<dbReference type="GO" id="GO:0031032">
    <property type="term" value="P:actomyosin structure organization"/>
    <property type="evidence" value="ECO:0007669"/>
    <property type="project" value="TreeGrafter"/>
</dbReference>
<dbReference type="InterPro" id="IPR050839">
    <property type="entry name" value="Rho-assoc_Ser/Thr_Kinase"/>
</dbReference>
<evidence type="ECO:0000313" key="3">
    <source>
        <dbReference type="Proteomes" id="UP000681967"/>
    </source>
</evidence>
<comment type="caution">
    <text evidence="2">The sequence shown here is derived from an EMBL/GenBank/DDBJ whole genome shotgun (WGS) entry which is preliminary data.</text>
</comment>
<dbReference type="InterPro" id="IPR000719">
    <property type="entry name" value="Prot_kinase_dom"/>
</dbReference>
<dbReference type="PANTHER" id="PTHR22988:SF73">
    <property type="entry name" value="RHO-ASSOCIATED PROTEIN KINASE"/>
    <property type="match status" value="1"/>
</dbReference>
<reference evidence="2" key="1">
    <citation type="submission" date="2021-02" db="EMBL/GenBank/DDBJ databases">
        <authorList>
            <person name="Nowell W R."/>
        </authorList>
    </citation>
    <scope>NUCLEOTIDE SEQUENCE</scope>
</reference>
<name>A0A8S3G2C7_9BILA</name>
<organism evidence="2 3">
    <name type="scientific">Rotaria magnacalcarata</name>
    <dbReference type="NCBI Taxonomy" id="392030"/>
    <lineage>
        <taxon>Eukaryota</taxon>
        <taxon>Metazoa</taxon>
        <taxon>Spiralia</taxon>
        <taxon>Gnathifera</taxon>
        <taxon>Rotifera</taxon>
        <taxon>Eurotatoria</taxon>
        <taxon>Bdelloidea</taxon>
        <taxon>Philodinida</taxon>
        <taxon>Philodinidae</taxon>
        <taxon>Rotaria</taxon>
    </lineage>
</organism>
<evidence type="ECO:0000259" key="1">
    <source>
        <dbReference type="PROSITE" id="PS50011"/>
    </source>
</evidence>
<dbReference type="PROSITE" id="PS50011">
    <property type="entry name" value="PROTEIN_KINASE_DOM"/>
    <property type="match status" value="1"/>
</dbReference>
<dbReference type="GO" id="GO:0048598">
    <property type="term" value="P:embryonic morphogenesis"/>
    <property type="evidence" value="ECO:0007669"/>
    <property type="project" value="TreeGrafter"/>
</dbReference>
<protein>
    <recommendedName>
        <fullName evidence="1">Protein kinase domain-containing protein</fullName>
    </recommendedName>
</protein>
<dbReference type="SUPFAM" id="SSF56112">
    <property type="entry name" value="Protein kinase-like (PK-like)"/>
    <property type="match status" value="1"/>
</dbReference>
<dbReference type="Gene3D" id="3.30.200.20">
    <property type="entry name" value="Phosphorylase Kinase, domain 1"/>
    <property type="match status" value="1"/>
</dbReference>
<dbReference type="GO" id="GO:0030866">
    <property type="term" value="P:cortical actin cytoskeleton organization"/>
    <property type="evidence" value="ECO:0007669"/>
    <property type="project" value="TreeGrafter"/>
</dbReference>
<dbReference type="GO" id="GO:0007266">
    <property type="term" value="P:Rho protein signal transduction"/>
    <property type="evidence" value="ECO:0007669"/>
    <property type="project" value="TreeGrafter"/>
</dbReference>
<proteinExistence type="predicted"/>
<dbReference type="GO" id="GO:0000281">
    <property type="term" value="P:mitotic cytokinesis"/>
    <property type="evidence" value="ECO:0007669"/>
    <property type="project" value="TreeGrafter"/>
</dbReference>
<dbReference type="GO" id="GO:0072518">
    <property type="term" value="F:Rho-dependent protein serine/threonine kinase activity"/>
    <property type="evidence" value="ECO:0007669"/>
    <property type="project" value="TreeGrafter"/>
</dbReference>